<keyword evidence="3" id="KW-0965">Cell junction</keyword>
<feature type="compositionally biased region" description="Polar residues" evidence="6">
    <location>
        <begin position="128"/>
        <end position="145"/>
    </location>
</feature>
<feature type="region of interest" description="Disordered" evidence="6">
    <location>
        <begin position="35"/>
        <end position="57"/>
    </location>
</feature>
<dbReference type="Pfam" id="PF10226">
    <property type="entry name" value="CCDC85"/>
    <property type="match status" value="1"/>
</dbReference>
<comment type="similarity">
    <text evidence="2">Belongs to the CCDC85 family.</text>
</comment>
<evidence type="ECO:0000313" key="8">
    <source>
        <dbReference type="Proteomes" id="UP001153620"/>
    </source>
</evidence>
<proteinExistence type="inferred from homology"/>
<evidence type="ECO:0000256" key="4">
    <source>
        <dbReference type="ARBA" id="ARBA00023054"/>
    </source>
</evidence>
<dbReference type="EMBL" id="OU895878">
    <property type="protein sequence ID" value="CAG9803524.1"/>
    <property type="molecule type" value="Genomic_DNA"/>
</dbReference>
<keyword evidence="8" id="KW-1185">Reference proteome</keyword>
<dbReference type="PANTHER" id="PTHR13546">
    <property type="entry name" value="RE60986P"/>
    <property type="match status" value="1"/>
</dbReference>
<comment type="subcellular location">
    <subcellularLocation>
        <location evidence="1">Cell junction</location>
        <location evidence="1">Adherens junction</location>
    </subcellularLocation>
</comment>
<feature type="compositionally biased region" description="Polar residues" evidence="6">
    <location>
        <begin position="74"/>
        <end position="108"/>
    </location>
</feature>
<feature type="coiled-coil region" evidence="5">
    <location>
        <begin position="201"/>
        <end position="235"/>
    </location>
</feature>
<evidence type="ECO:0000256" key="3">
    <source>
        <dbReference type="ARBA" id="ARBA00022949"/>
    </source>
</evidence>
<accession>A0A9N9RUJ6</accession>
<dbReference type="InterPro" id="IPR019359">
    <property type="entry name" value="CCDC85"/>
</dbReference>
<reference evidence="7" key="1">
    <citation type="submission" date="2022-01" db="EMBL/GenBank/DDBJ databases">
        <authorList>
            <person name="King R."/>
        </authorList>
    </citation>
    <scope>NUCLEOTIDE SEQUENCE</scope>
</reference>
<dbReference type="GO" id="GO:0005912">
    <property type="term" value="C:adherens junction"/>
    <property type="evidence" value="ECO:0007669"/>
    <property type="project" value="UniProtKB-SubCell"/>
</dbReference>
<evidence type="ECO:0000256" key="5">
    <source>
        <dbReference type="SAM" id="Coils"/>
    </source>
</evidence>
<gene>
    <name evidence="7" type="ORF">CHIRRI_LOCUS6424</name>
</gene>
<evidence type="ECO:0000256" key="6">
    <source>
        <dbReference type="SAM" id="MobiDB-lite"/>
    </source>
</evidence>
<organism evidence="7 8">
    <name type="scientific">Chironomus riparius</name>
    <dbReference type="NCBI Taxonomy" id="315576"/>
    <lineage>
        <taxon>Eukaryota</taxon>
        <taxon>Metazoa</taxon>
        <taxon>Ecdysozoa</taxon>
        <taxon>Arthropoda</taxon>
        <taxon>Hexapoda</taxon>
        <taxon>Insecta</taxon>
        <taxon>Pterygota</taxon>
        <taxon>Neoptera</taxon>
        <taxon>Endopterygota</taxon>
        <taxon>Diptera</taxon>
        <taxon>Nematocera</taxon>
        <taxon>Chironomoidea</taxon>
        <taxon>Chironomidae</taxon>
        <taxon>Chironominae</taxon>
        <taxon>Chironomus</taxon>
    </lineage>
</organism>
<evidence type="ECO:0000256" key="1">
    <source>
        <dbReference type="ARBA" id="ARBA00004536"/>
    </source>
</evidence>
<reference evidence="7" key="2">
    <citation type="submission" date="2022-10" db="EMBL/GenBank/DDBJ databases">
        <authorList>
            <consortium name="ENA_rothamsted_submissions"/>
            <consortium name="culmorum"/>
            <person name="King R."/>
        </authorList>
    </citation>
    <scope>NUCLEOTIDE SEQUENCE</scope>
</reference>
<evidence type="ECO:0000256" key="2">
    <source>
        <dbReference type="ARBA" id="ARBA00009052"/>
    </source>
</evidence>
<dbReference type="OrthoDB" id="10056395at2759"/>
<protein>
    <recommendedName>
        <fullName evidence="9">Coiled-coil domain-containing protein 85C</fullName>
    </recommendedName>
</protein>
<name>A0A9N9RUJ6_9DIPT</name>
<sequence>MQKVPQGNGPMKLSGNIILTATKPPVSNIPKHKPLNNFQQTLPRYNPPPNPLNSNNLPRRIQGRYSTGTATSLITSPGTHQTPLASPALSTTSTAISAPENSQKSHLQYPSRLRTDMLKFQVRKSETESNNTNTPPSATSHTSTNAQIQSLIGELRALKEANARLIDDNQELRDLCCFLDDDRQKGRKLAREWNRFGKYTASVMRSEVQSYQNKLRQLDEKQQELIRDNLELKELCLYLDEERSRMSTLCASCGATTTLMRDDGDGSSSDEHITRYLPEYNVRPSAGTSESRTTTADQTLNYVRSLEQKIRELEQEKSQPETQLHKRPEAIIKSLQLLEIREQLERANNSNEPLVREMYNKVLKKLEDTSHDN</sequence>
<evidence type="ECO:0008006" key="9">
    <source>
        <dbReference type="Google" id="ProtNLM"/>
    </source>
</evidence>
<keyword evidence="4 5" id="KW-0175">Coiled coil</keyword>
<dbReference type="Proteomes" id="UP001153620">
    <property type="component" value="Chromosome 2"/>
</dbReference>
<feature type="coiled-coil region" evidence="5">
    <location>
        <begin position="296"/>
        <end position="323"/>
    </location>
</feature>
<feature type="region of interest" description="Disordered" evidence="6">
    <location>
        <begin position="74"/>
        <end position="111"/>
    </location>
</feature>
<dbReference type="AlphaFoldDB" id="A0A9N9RUJ6"/>
<evidence type="ECO:0000313" key="7">
    <source>
        <dbReference type="EMBL" id="CAG9803524.1"/>
    </source>
</evidence>
<feature type="coiled-coil region" evidence="5">
    <location>
        <begin position="148"/>
        <end position="175"/>
    </location>
</feature>
<dbReference type="PANTHER" id="PTHR13546:SF15">
    <property type="entry name" value="CCDC85"/>
    <property type="match status" value="1"/>
</dbReference>
<feature type="region of interest" description="Disordered" evidence="6">
    <location>
        <begin position="123"/>
        <end position="145"/>
    </location>
</feature>